<dbReference type="Pfam" id="PF13832">
    <property type="entry name" value="zf-HC5HC2H_2"/>
    <property type="match status" value="1"/>
</dbReference>
<evidence type="ECO:0000256" key="3">
    <source>
        <dbReference type="ARBA" id="ARBA00022833"/>
    </source>
</evidence>
<dbReference type="SMART" id="SM00249">
    <property type="entry name" value="PHD"/>
    <property type="match status" value="4"/>
</dbReference>
<dbReference type="InterPro" id="IPR034732">
    <property type="entry name" value="EPHD"/>
</dbReference>
<comment type="caution">
    <text evidence="8">The sequence shown here is derived from an EMBL/GenBank/DDBJ whole genome shotgun (WGS) entry which is preliminary data.</text>
</comment>
<dbReference type="CDD" id="cd15563">
    <property type="entry name" value="PHD3_PHF14"/>
    <property type="match status" value="1"/>
</dbReference>
<feature type="domain" description="PHD-type" evidence="7">
    <location>
        <begin position="210"/>
        <end position="328"/>
    </location>
</feature>
<dbReference type="InterPro" id="IPR001965">
    <property type="entry name" value="Znf_PHD"/>
</dbReference>
<dbReference type="InterPro" id="IPR011011">
    <property type="entry name" value="Znf_FYVE_PHD"/>
</dbReference>
<feature type="domain" description="PHD-type" evidence="6">
    <location>
        <begin position="147"/>
        <end position="207"/>
    </location>
</feature>
<dbReference type="PROSITE" id="PS51805">
    <property type="entry name" value="EPHD"/>
    <property type="match status" value="1"/>
</dbReference>
<feature type="region of interest" description="Disordered" evidence="5">
    <location>
        <begin position="845"/>
        <end position="865"/>
    </location>
</feature>
<dbReference type="InterPro" id="IPR019786">
    <property type="entry name" value="Zinc_finger_PHD-type_CS"/>
</dbReference>
<dbReference type="Pfam" id="PF00628">
    <property type="entry name" value="PHD"/>
    <property type="match status" value="2"/>
</dbReference>
<name>A0ABD2WPY7_9HYME</name>
<feature type="compositionally biased region" description="Polar residues" evidence="5">
    <location>
        <begin position="848"/>
        <end position="861"/>
    </location>
</feature>
<keyword evidence="2 4" id="KW-0863">Zinc-finger</keyword>
<dbReference type="InterPro" id="IPR050701">
    <property type="entry name" value="Histone_Mod_Regulator"/>
</dbReference>
<proteinExistence type="predicted"/>
<evidence type="ECO:0008006" key="10">
    <source>
        <dbReference type="Google" id="ProtNLM"/>
    </source>
</evidence>
<dbReference type="CDD" id="cd15561">
    <property type="entry name" value="PHD1_PHF14"/>
    <property type="match status" value="1"/>
</dbReference>
<feature type="compositionally biased region" description="Polar residues" evidence="5">
    <location>
        <begin position="101"/>
        <end position="113"/>
    </location>
</feature>
<evidence type="ECO:0000256" key="1">
    <source>
        <dbReference type="ARBA" id="ARBA00022723"/>
    </source>
</evidence>
<feature type="domain" description="PHD-type" evidence="6">
    <location>
        <begin position="890"/>
        <end position="943"/>
    </location>
</feature>
<feature type="region of interest" description="Disordered" evidence="5">
    <location>
        <begin position="18"/>
        <end position="129"/>
    </location>
</feature>
<dbReference type="AlphaFoldDB" id="A0ABD2WPY7"/>
<dbReference type="Proteomes" id="UP001627154">
    <property type="component" value="Unassembled WGS sequence"/>
</dbReference>
<dbReference type="Gene3D" id="2.30.30.1150">
    <property type="match status" value="2"/>
</dbReference>
<organism evidence="8 9">
    <name type="scientific">Trichogramma kaykai</name>
    <dbReference type="NCBI Taxonomy" id="54128"/>
    <lineage>
        <taxon>Eukaryota</taxon>
        <taxon>Metazoa</taxon>
        <taxon>Ecdysozoa</taxon>
        <taxon>Arthropoda</taxon>
        <taxon>Hexapoda</taxon>
        <taxon>Insecta</taxon>
        <taxon>Pterygota</taxon>
        <taxon>Neoptera</taxon>
        <taxon>Endopterygota</taxon>
        <taxon>Hymenoptera</taxon>
        <taxon>Apocrita</taxon>
        <taxon>Proctotrupomorpha</taxon>
        <taxon>Chalcidoidea</taxon>
        <taxon>Trichogrammatidae</taxon>
        <taxon>Trichogramma</taxon>
    </lineage>
</organism>
<protein>
    <recommendedName>
        <fullName evidence="10">PHD finger protein 14</fullName>
    </recommendedName>
</protein>
<dbReference type="CDD" id="cd15562">
    <property type="entry name" value="PHD2_PHF14"/>
    <property type="match status" value="1"/>
</dbReference>
<evidence type="ECO:0000259" key="6">
    <source>
        <dbReference type="PROSITE" id="PS50016"/>
    </source>
</evidence>
<evidence type="ECO:0000256" key="2">
    <source>
        <dbReference type="ARBA" id="ARBA00022771"/>
    </source>
</evidence>
<dbReference type="CDD" id="cd15674">
    <property type="entry name" value="ePHD_PHF14"/>
    <property type="match status" value="1"/>
</dbReference>
<feature type="compositionally biased region" description="Basic residues" evidence="5">
    <location>
        <begin position="758"/>
        <end position="769"/>
    </location>
</feature>
<dbReference type="PROSITE" id="PS01359">
    <property type="entry name" value="ZF_PHD_1"/>
    <property type="match status" value="1"/>
</dbReference>
<dbReference type="SUPFAM" id="SSF57903">
    <property type="entry name" value="FYVE/PHD zinc finger"/>
    <property type="match status" value="3"/>
</dbReference>
<evidence type="ECO:0000256" key="4">
    <source>
        <dbReference type="PROSITE-ProRule" id="PRU00146"/>
    </source>
</evidence>
<feature type="domain" description="PHD-type" evidence="6">
    <location>
        <begin position="584"/>
        <end position="638"/>
    </location>
</feature>
<keyword evidence="3" id="KW-0862">Zinc</keyword>
<evidence type="ECO:0000313" key="9">
    <source>
        <dbReference type="Proteomes" id="UP001627154"/>
    </source>
</evidence>
<feature type="compositionally biased region" description="Acidic residues" evidence="5">
    <location>
        <begin position="71"/>
        <end position="99"/>
    </location>
</feature>
<feature type="compositionally biased region" description="Basic and acidic residues" evidence="5">
    <location>
        <begin position="114"/>
        <end position="125"/>
    </location>
</feature>
<sequence>MASDDVGFLFKTMIERDPKKRRVKPIESAHASLLDFDLGESSDDSDFRIEDHCEESDDSLDSNGLSKKDQDDDSDDESDDSDDDDDDDDDEEEDEEGELNFENQQLENGCSKSETNHVQKEDDSGKVQIPQNNLVNSGITREKLSKILVCCGCLGDRSDDVNEIVECDGCGVTVHEGCYGVSDVESFSSTDSLSQSAPWFCEACSAGIEDICCELCPNKGGIFKETDVGKWVHLVCALYVPGVAFGEVDKLTNITLFEMPYNKWGAKPCSLCEDTKFARTGVCIECDAGMCHTYFHVTCAQKEGLLSEAHSEEVDQADPFYAHCKLHSDKSLIRKRKKNWMALQLREKMYKQMITKPEHLQSEEYLRIQRKLNKHRQKYLAHRTLKPMPWVPDQKMPRMMTTSAAACRNLERKAKLMGINVQVMETQEEQMASLADVHKKWHIPPAFNVEFISYFLDRNQRTSQMNARFKKLMESNSELLKLQQTLDQKYDGILKQNESQLTLNANLRKIIDMYHKVLDRANRSMPIPVMVTKPKPPQQPARNPIKIGVLSKQRQEHVNNSSISDVQNHLSESDKAQKVILQVRHQCGICRRNTDQHLLAKCDTCHLHYHLSCLNPPLTRMPKKTKSMGWQCSECDKESSSSEVEGVDTTAPRRLRQYRDASKSFEEMEPESKEMIVTNSTNSIKRTYSESFNDSPNTNCQKIRIKSIEDKDVKKEIAASEYDFCPIRDTMTIKNEQNPEYRMASYTENFHKLNSNRNGKKRRREKHKRYSPDMISGSTKQRKRKHKRKNAEIELDGEGKPQEAHRRITIKIKPIPLPQSSIANDCTPTMVISSSSSIVAPSVAPSESYATPTSNHFNQHVSKGKEMPASLKLTPQSAGGGRKSKGETVTVTCIVCSETGTNQNSVECDECKKSYHFTCLDPPVKKSPKRRGYSWHCADCDPSASELEN</sequence>
<reference evidence="8 9" key="1">
    <citation type="journal article" date="2024" name="bioRxiv">
        <title>A reference genome for Trichogramma kaykai: A tiny desert-dwelling parasitoid wasp with competing sex-ratio distorters.</title>
        <authorList>
            <person name="Culotta J."/>
            <person name="Lindsey A.R."/>
        </authorList>
    </citation>
    <scope>NUCLEOTIDE SEQUENCE [LARGE SCALE GENOMIC DNA]</scope>
    <source>
        <strain evidence="8 9">KSX58</strain>
    </source>
</reference>
<dbReference type="GO" id="GO:0008270">
    <property type="term" value="F:zinc ion binding"/>
    <property type="evidence" value="ECO:0007669"/>
    <property type="project" value="UniProtKB-KW"/>
</dbReference>
<dbReference type="PROSITE" id="PS50016">
    <property type="entry name" value="ZF_PHD_2"/>
    <property type="match status" value="3"/>
</dbReference>
<gene>
    <name evidence="8" type="ORF">TKK_010698</name>
</gene>
<dbReference type="PANTHER" id="PTHR13793">
    <property type="entry name" value="PHD FINGER PROTEINS"/>
    <property type="match status" value="1"/>
</dbReference>
<dbReference type="InterPro" id="IPR019787">
    <property type="entry name" value="Znf_PHD-finger"/>
</dbReference>
<feature type="region of interest" description="Disordered" evidence="5">
    <location>
        <begin position="753"/>
        <end position="803"/>
    </location>
</feature>
<feature type="compositionally biased region" description="Basic residues" evidence="5">
    <location>
        <begin position="780"/>
        <end position="789"/>
    </location>
</feature>
<dbReference type="InterPro" id="IPR013083">
    <property type="entry name" value="Znf_RING/FYVE/PHD"/>
</dbReference>
<accession>A0ABD2WPY7</accession>
<dbReference type="Gene3D" id="3.30.40.10">
    <property type="entry name" value="Zinc/RING finger domain, C3HC4 (zinc finger)"/>
    <property type="match status" value="2"/>
</dbReference>
<keyword evidence="9" id="KW-1185">Reference proteome</keyword>
<evidence type="ECO:0000259" key="7">
    <source>
        <dbReference type="PROSITE" id="PS51805"/>
    </source>
</evidence>
<evidence type="ECO:0000256" key="5">
    <source>
        <dbReference type="SAM" id="MobiDB-lite"/>
    </source>
</evidence>
<keyword evidence="1" id="KW-0479">Metal-binding</keyword>
<dbReference type="PANTHER" id="PTHR13793:SF150">
    <property type="entry name" value="PHD FINGER PROTEIN 14"/>
    <property type="match status" value="1"/>
</dbReference>
<evidence type="ECO:0000313" key="8">
    <source>
        <dbReference type="EMBL" id="KAL3395076.1"/>
    </source>
</evidence>
<dbReference type="EMBL" id="JBJJXI010000085">
    <property type="protein sequence ID" value="KAL3395076.1"/>
    <property type="molecule type" value="Genomic_DNA"/>
</dbReference>